<evidence type="ECO:0000313" key="2">
    <source>
        <dbReference type="EMBL" id="KAA6402248.1"/>
    </source>
</evidence>
<keyword evidence="1" id="KW-0732">Signal</keyword>
<evidence type="ECO:0000313" key="3">
    <source>
        <dbReference type="Proteomes" id="UP000324800"/>
    </source>
</evidence>
<proteinExistence type="predicted"/>
<reference evidence="2 3" key="1">
    <citation type="submission" date="2019-03" db="EMBL/GenBank/DDBJ databases">
        <title>Single cell metagenomics reveals metabolic interactions within the superorganism composed of flagellate Streblomastix strix and complex community of Bacteroidetes bacteria on its surface.</title>
        <authorList>
            <person name="Treitli S.C."/>
            <person name="Kolisko M."/>
            <person name="Husnik F."/>
            <person name="Keeling P."/>
            <person name="Hampl V."/>
        </authorList>
    </citation>
    <scope>NUCLEOTIDE SEQUENCE [LARGE SCALE GENOMIC DNA]</scope>
    <source>
        <strain evidence="2">ST1C</strain>
    </source>
</reference>
<dbReference type="AlphaFoldDB" id="A0A5J4X4U3"/>
<evidence type="ECO:0000256" key="1">
    <source>
        <dbReference type="SAM" id="SignalP"/>
    </source>
</evidence>
<feature type="chain" id="PRO_5023817899" evidence="1">
    <location>
        <begin position="18"/>
        <end position="388"/>
    </location>
</feature>
<name>A0A5J4X4U3_9EUKA</name>
<sequence length="388" mass="43066">MFKRLLLVLGFAVLSIAQHTSFTEFRYQKYSTESDVVTFDETSDDAQYAYVKIDDYKLLKAGQNENSTSFRLVPEDVLPDLKVSQRFGFNLWKCQTLDDSIYDNLYYLYGLAAYVYGEHNITPSIVYALESAPKDVKRKTSSGTESFEVGCNSPYEYYALGFEQNGIVSGECVSNNKVLPGHEDAEGSEVMDDAPTKCEGSDTAIEGVLKGYKLGRTINNQYIIGTDYIKRYLTRVGPIAGQIRYSGEVPAVIERGLVIGWESNEWILATPKNEPLQDGYRDIILEEKRIDLFKSSASLVQAAGYVLFDKDNLVNPGDTPGTGADVDCSKDITKDTPKETCSCPDKTDKAKWDADPRTKTKGDICASGSMRVLLNVIAAAVVIPFLFL</sequence>
<accession>A0A5J4X4U3</accession>
<comment type="caution">
    <text evidence="2">The sequence shown here is derived from an EMBL/GenBank/DDBJ whole genome shotgun (WGS) entry which is preliminary data.</text>
</comment>
<organism evidence="2 3">
    <name type="scientific">Streblomastix strix</name>
    <dbReference type="NCBI Taxonomy" id="222440"/>
    <lineage>
        <taxon>Eukaryota</taxon>
        <taxon>Metamonada</taxon>
        <taxon>Preaxostyla</taxon>
        <taxon>Oxymonadida</taxon>
        <taxon>Streblomastigidae</taxon>
        <taxon>Streblomastix</taxon>
    </lineage>
</organism>
<dbReference type="Proteomes" id="UP000324800">
    <property type="component" value="Unassembled WGS sequence"/>
</dbReference>
<protein>
    <submittedName>
        <fullName evidence="2">Uncharacterized protein</fullName>
    </submittedName>
</protein>
<gene>
    <name evidence="2" type="ORF">EZS28_002228</name>
</gene>
<feature type="signal peptide" evidence="1">
    <location>
        <begin position="1"/>
        <end position="17"/>
    </location>
</feature>
<dbReference type="EMBL" id="SNRW01000263">
    <property type="protein sequence ID" value="KAA6402248.1"/>
    <property type="molecule type" value="Genomic_DNA"/>
</dbReference>